<feature type="transmembrane region" description="Helical" evidence="1">
    <location>
        <begin position="32"/>
        <end position="55"/>
    </location>
</feature>
<evidence type="ECO:0000313" key="2">
    <source>
        <dbReference type="EMBL" id="KKQ07622.1"/>
    </source>
</evidence>
<proteinExistence type="predicted"/>
<organism evidence="2 3">
    <name type="scientific">Candidatus Daviesbacteria bacterium GW2011_GWB1_36_5</name>
    <dbReference type="NCBI Taxonomy" id="1618426"/>
    <lineage>
        <taxon>Bacteria</taxon>
        <taxon>Candidatus Daviesiibacteriota</taxon>
    </lineage>
</organism>
<dbReference type="AlphaFoldDB" id="A0A0G0EQ52"/>
<evidence type="ECO:0000256" key="1">
    <source>
        <dbReference type="SAM" id="Phobius"/>
    </source>
</evidence>
<keyword evidence="1" id="KW-1133">Transmembrane helix</keyword>
<comment type="caution">
    <text evidence="2">The sequence shown here is derived from an EMBL/GenBank/DDBJ whole genome shotgun (WGS) entry which is preliminary data.</text>
</comment>
<evidence type="ECO:0000313" key="3">
    <source>
        <dbReference type="Proteomes" id="UP000034492"/>
    </source>
</evidence>
<name>A0A0G0EQ52_9BACT</name>
<reference evidence="2 3" key="1">
    <citation type="journal article" date="2015" name="Nature">
        <title>rRNA introns, odd ribosomes, and small enigmatic genomes across a large radiation of phyla.</title>
        <authorList>
            <person name="Brown C.T."/>
            <person name="Hug L.A."/>
            <person name="Thomas B.C."/>
            <person name="Sharon I."/>
            <person name="Castelle C.J."/>
            <person name="Singh A."/>
            <person name="Wilkins M.J."/>
            <person name="Williams K.H."/>
            <person name="Banfield J.F."/>
        </authorList>
    </citation>
    <scope>NUCLEOTIDE SEQUENCE [LARGE SCALE GENOMIC DNA]</scope>
</reference>
<accession>A0A0G0EQ52</accession>
<sequence>MENSSIPTQQINSGNPSFLNLNPKNFMQFRQLLIILFFVLIVIAALSAILFFFVLSKDLDKVKMSSNTPLKINTASSGSGFVKPSISPDKTVVLPISQNNPQVSSVMFYYEIESTLKELKDIPDGKQLITNIDDSSLPPFTFTPKTGIVFLLAPFSFKEAQLSDLKPGTKVQIILNYNLKNNSWIVNQVQILGETD</sequence>
<dbReference type="Proteomes" id="UP000034492">
    <property type="component" value="Unassembled WGS sequence"/>
</dbReference>
<dbReference type="EMBL" id="LBSA01000041">
    <property type="protein sequence ID" value="KKQ07622.1"/>
    <property type="molecule type" value="Genomic_DNA"/>
</dbReference>
<keyword evidence="1" id="KW-0812">Transmembrane</keyword>
<keyword evidence="1" id="KW-0472">Membrane</keyword>
<gene>
    <name evidence="2" type="ORF">US19_C0041G0013</name>
</gene>
<protein>
    <submittedName>
        <fullName evidence="2">Uncharacterized protein</fullName>
    </submittedName>
</protein>